<name>A0A5J6LBM8_9GAMM</name>
<dbReference type="RefSeq" id="WP_151053858.1">
    <property type="nucleotide sequence ID" value="NZ_CP044222.1"/>
</dbReference>
<dbReference type="GO" id="GO:0005524">
    <property type="term" value="F:ATP binding"/>
    <property type="evidence" value="ECO:0007669"/>
    <property type="project" value="UniProtKB-KW"/>
</dbReference>
<dbReference type="InterPro" id="IPR005946">
    <property type="entry name" value="Rib-P_diPkinase"/>
</dbReference>
<dbReference type="GO" id="GO:0016301">
    <property type="term" value="F:kinase activity"/>
    <property type="evidence" value="ECO:0007669"/>
    <property type="project" value="UniProtKB-KW"/>
</dbReference>
<feature type="domain" description="Phosphoribosyltransferase" evidence="9">
    <location>
        <begin position="136"/>
        <end position="271"/>
    </location>
</feature>
<dbReference type="KEGG" id="nik:F5I99_04565"/>
<keyword evidence="12" id="KW-1185">Reference proteome</keyword>
<evidence type="ECO:0000256" key="6">
    <source>
        <dbReference type="ARBA" id="ARBA00022840"/>
    </source>
</evidence>
<gene>
    <name evidence="11" type="ORF">F5I99_04565</name>
</gene>
<dbReference type="GO" id="GO:0002189">
    <property type="term" value="C:ribose phosphate diphosphokinase complex"/>
    <property type="evidence" value="ECO:0007669"/>
    <property type="project" value="TreeGrafter"/>
</dbReference>
<evidence type="ECO:0000256" key="5">
    <source>
        <dbReference type="ARBA" id="ARBA00022777"/>
    </source>
</evidence>
<dbReference type="SMART" id="SM01400">
    <property type="entry name" value="Pribosyltran_N"/>
    <property type="match status" value="1"/>
</dbReference>
<evidence type="ECO:0000256" key="2">
    <source>
        <dbReference type="ARBA" id="ARBA00022679"/>
    </source>
</evidence>
<keyword evidence="6" id="KW-0067">ATP-binding</keyword>
<keyword evidence="4" id="KW-0547">Nucleotide-binding</keyword>
<dbReference type="AlphaFoldDB" id="A0A5J6LBM8"/>
<comment type="similarity">
    <text evidence="8">Belongs to the ribose-phosphate pyrophosphokinase family.</text>
</comment>
<dbReference type="EMBL" id="CP044222">
    <property type="protein sequence ID" value="QEW05816.1"/>
    <property type="molecule type" value="Genomic_DNA"/>
</dbReference>
<dbReference type="PANTHER" id="PTHR10210:SF32">
    <property type="entry name" value="RIBOSE-PHOSPHATE PYROPHOSPHOKINASE 2"/>
    <property type="match status" value="1"/>
</dbReference>
<dbReference type="InterPro" id="IPR000836">
    <property type="entry name" value="PRTase_dom"/>
</dbReference>
<dbReference type="Pfam" id="PF13793">
    <property type="entry name" value="Pribosyltran_N"/>
    <property type="match status" value="1"/>
</dbReference>
<dbReference type="Pfam" id="PF00156">
    <property type="entry name" value="Pribosyltran"/>
    <property type="match status" value="1"/>
</dbReference>
<evidence type="ECO:0000256" key="7">
    <source>
        <dbReference type="ARBA" id="ARBA00049535"/>
    </source>
</evidence>
<sequence>MTTLFYNLDSDAALAAQICTTLSAEAGTLEMRHFPDGESYVRIHDSCQSRPCVVFCNLFHPDNKLLRLLFLADTLHELGASQVILVTPYLAYMRQDKRFHEGECVSSVPFARLLSQAFDGLITIDPHLHRYASLSEIYTIPTEVVSAAPLIATWIQQHIANPVLIGPDSESEQWVSHVAELANAPFQILEKERFGDYQVSVSLPELAPYHDHQPVLVDDIISSGRTMLETIAHLDRAGLPRTTAIGVHGIFAGSAYAQLSEKAQVVTTDCIPHISNQIETSGALAATIRQLQSDLSKS</sequence>
<dbReference type="InterPro" id="IPR029099">
    <property type="entry name" value="Pribosyltran_N"/>
</dbReference>
<keyword evidence="5 11" id="KW-0418">Kinase</keyword>
<dbReference type="GO" id="GO:0006164">
    <property type="term" value="P:purine nucleotide biosynthetic process"/>
    <property type="evidence" value="ECO:0007669"/>
    <property type="project" value="TreeGrafter"/>
</dbReference>
<dbReference type="NCBIfam" id="NF005537">
    <property type="entry name" value="PRK07199.1"/>
    <property type="match status" value="1"/>
</dbReference>
<dbReference type="Proteomes" id="UP000325606">
    <property type="component" value="Chromosome"/>
</dbReference>
<dbReference type="GO" id="GO:0005737">
    <property type="term" value="C:cytoplasm"/>
    <property type="evidence" value="ECO:0007669"/>
    <property type="project" value="TreeGrafter"/>
</dbReference>
<evidence type="ECO:0000259" key="10">
    <source>
        <dbReference type="Pfam" id="PF13793"/>
    </source>
</evidence>
<keyword evidence="3 8" id="KW-0545">Nucleotide biosynthesis</keyword>
<feature type="domain" description="Ribose-phosphate pyrophosphokinase N-terminal" evidence="10">
    <location>
        <begin position="7"/>
        <end position="117"/>
    </location>
</feature>
<dbReference type="GO" id="GO:0006015">
    <property type="term" value="P:5-phosphoribose 1-diphosphate biosynthetic process"/>
    <property type="evidence" value="ECO:0007669"/>
    <property type="project" value="TreeGrafter"/>
</dbReference>
<dbReference type="Gene3D" id="3.40.50.2020">
    <property type="match status" value="2"/>
</dbReference>
<evidence type="ECO:0000313" key="12">
    <source>
        <dbReference type="Proteomes" id="UP000325606"/>
    </source>
</evidence>
<proteinExistence type="inferred from homology"/>
<evidence type="ECO:0000256" key="4">
    <source>
        <dbReference type="ARBA" id="ARBA00022741"/>
    </source>
</evidence>
<dbReference type="InterPro" id="IPR029057">
    <property type="entry name" value="PRTase-like"/>
</dbReference>
<evidence type="ECO:0000259" key="9">
    <source>
        <dbReference type="Pfam" id="PF00156"/>
    </source>
</evidence>
<dbReference type="CDD" id="cd06223">
    <property type="entry name" value="PRTases_typeI"/>
    <property type="match status" value="1"/>
</dbReference>
<protein>
    <recommendedName>
        <fullName evidence="1">ribose-phosphate diphosphokinase</fullName>
        <ecNumber evidence="1">2.7.6.1</ecNumber>
    </recommendedName>
</protein>
<dbReference type="NCBIfam" id="TIGR01251">
    <property type="entry name" value="ribP_PPkin"/>
    <property type="match status" value="1"/>
</dbReference>
<dbReference type="PANTHER" id="PTHR10210">
    <property type="entry name" value="RIBOSE-PHOSPHATE DIPHOSPHOKINASE FAMILY MEMBER"/>
    <property type="match status" value="1"/>
</dbReference>
<evidence type="ECO:0000313" key="11">
    <source>
        <dbReference type="EMBL" id="QEW05816.1"/>
    </source>
</evidence>
<keyword evidence="2" id="KW-0808">Transferase</keyword>
<dbReference type="GO" id="GO:0000287">
    <property type="term" value="F:magnesium ion binding"/>
    <property type="evidence" value="ECO:0007669"/>
    <property type="project" value="InterPro"/>
</dbReference>
<comment type="catalytic activity">
    <reaction evidence="7">
        <text>D-ribose 5-phosphate + ATP = 5-phospho-alpha-D-ribose 1-diphosphate + AMP + H(+)</text>
        <dbReference type="Rhea" id="RHEA:15609"/>
        <dbReference type="ChEBI" id="CHEBI:15378"/>
        <dbReference type="ChEBI" id="CHEBI:30616"/>
        <dbReference type="ChEBI" id="CHEBI:58017"/>
        <dbReference type="ChEBI" id="CHEBI:78346"/>
        <dbReference type="ChEBI" id="CHEBI:456215"/>
        <dbReference type="EC" id="2.7.6.1"/>
    </reaction>
</comment>
<evidence type="ECO:0000256" key="1">
    <source>
        <dbReference type="ARBA" id="ARBA00013247"/>
    </source>
</evidence>
<dbReference type="GO" id="GO:0004749">
    <property type="term" value="F:ribose phosphate diphosphokinase activity"/>
    <property type="evidence" value="ECO:0007669"/>
    <property type="project" value="UniProtKB-EC"/>
</dbReference>
<evidence type="ECO:0000256" key="3">
    <source>
        <dbReference type="ARBA" id="ARBA00022727"/>
    </source>
</evidence>
<organism evidence="11 12">
    <name type="scientific">Nitrincola iocasae</name>
    <dbReference type="NCBI Taxonomy" id="2614693"/>
    <lineage>
        <taxon>Bacteria</taxon>
        <taxon>Pseudomonadati</taxon>
        <taxon>Pseudomonadota</taxon>
        <taxon>Gammaproteobacteria</taxon>
        <taxon>Oceanospirillales</taxon>
        <taxon>Oceanospirillaceae</taxon>
        <taxon>Nitrincola</taxon>
    </lineage>
</organism>
<reference evidence="11 12" key="1">
    <citation type="submission" date="2019-09" db="EMBL/GenBank/DDBJ databases">
        <title>Nitrincola iocasae sp. nov., a bacterium isolated from the sediment collected at a cold seep field in South China Sea.</title>
        <authorList>
            <person name="Zhang H."/>
            <person name="Wang H."/>
            <person name="Li C."/>
        </authorList>
    </citation>
    <scope>NUCLEOTIDE SEQUENCE [LARGE SCALE GENOMIC DNA]</scope>
    <source>
        <strain evidence="11 12">KXZD1103</strain>
    </source>
</reference>
<dbReference type="SUPFAM" id="SSF53271">
    <property type="entry name" value="PRTase-like"/>
    <property type="match status" value="2"/>
</dbReference>
<dbReference type="FunFam" id="3.40.50.2020:FF:000014">
    <property type="entry name" value="Ribose-phosphate pyrophosphokinase 1"/>
    <property type="match status" value="1"/>
</dbReference>
<evidence type="ECO:0000256" key="8">
    <source>
        <dbReference type="RuleBase" id="RU004324"/>
    </source>
</evidence>
<dbReference type="EC" id="2.7.6.1" evidence="1"/>
<accession>A0A5J6LBM8</accession>